<dbReference type="Gene3D" id="2.160.20.10">
    <property type="entry name" value="Single-stranded right-handed beta-helix, Pectin lyase-like"/>
    <property type="match status" value="1"/>
</dbReference>
<keyword evidence="2" id="KW-0472">Membrane</keyword>
<feature type="chain" id="PRO_5020184249" evidence="5">
    <location>
        <begin position="32"/>
        <end position="875"/>
    </location>
</feature>
<dbReference type="SUPFAM" id="SSF51126">
    <property type="entry name" value="Pectin lyase-like"/>
    <property type="match status" value="1"/>
</dbReference>
<evidence type="ECO:0000313" key="8">
    <source>
        <dbReference type="Proteomes" id="UP000309389"/>
    </source>
</evidence>
<feature type="signal peptide" evidence="5">
    <location>
        <begin position="1"/>
        <end position="31"/>
    </location>
</feature>
<dbReference type="Pfam" id="PF10162">
    <property type="entry name" value="G8"/>
    <property type="match status" value="1"/>
</dbReference>
<name>A0A4V4U8L7_9SPHN</name>
<keyword evidence="3 5" id="KW-0732">Signal</keyword>
<feature type="domain" description="G8" evidence="6">
    <location>
        <begin position="58"/>
        <end position="176"/>
    </location>
</feature>
<evidence type="ECO:0000313" key="7">
    <source>
        <dbReference type="EMBL" id="TIX50453.1"/>
    </source>
</evidence>
<dbReference type="PROSITE" id="PS51484">
    <property type="entry name" value="G8"/>
    <property type="match status" value="1"/>
</dbReference>
<dbReference type="Pfam" id="PF24606">
    <property type="entry name" value="CEMIP_beta-hel"/>
    <property type="match status" value="1"/>
</dbReference>
<dbReference type="Proteomes" id="UP000309389">
    <property type="component" value="Unassembled WGS sequence"/>
</dbReference>
<dbReference type="InterPro" id="IPR055401">
    <property type="entry name" value="CEMIP_beta-hel_dom"/>
</dbReference>
<dbReference type="SMART" id="SM01225">
    <property type="entry name" value="G8"/>
    <property type="match status" value="1"/>
</dbReference>
<keyword evidence="7" id="KW-0812">Transmembrane</keyword>
<keyword evidence="2" id="KW-1003">Cell membrane</keyword>
<evidence type="ECO:0000256" key="1">
    <source>
        <dbReference type="ARBA" id="ARBA00004236"/>
    </source>
</evidence>
<dbReference type="InterPro" id="IPR012334">
    <property type="entry name" value="Pectin_lyas_fold"/>
</dbReference>
<evidence type="ECO:0000259" key="6">
    <source>
        <dbReference type="PROSITE" id="PS51484"/>
    </source>
</evidence>
<keyword evidence="8" id="KW-1185">Reference proteome</keyword>
<dbReference type="EMBL" id="SSHH01000002">
    <property type="protein sequence ID" value="TIX50453.1"/>
    <property type="molecule type" value="Genomic_DNA"/>
</dbReference>
<protein>
    <submittedName>
        <fullName evidence="7">Transmembrane domain-containing protein</fullName>
    </submittedName>
</protein>
<reference evidence="7 8" key="1">
    <citation type="submission" date="2019-04" db="EMBL/GenBank/DDBJ databases">
        <title>Altererythrobacter aquimixticola sp. nov., isolated from sediment of junction between the ocean and a freshwater spring.</title>
        <authorList>
            <person name="Yoon J.-H."/>
        </authorList>
    </citation>
    <scope>NUCLEOTIDE SEQUENCE [LARGE SCALE GENOMIC DNA]</scope>
    <source>
        <strain evidence="7 8">SSKS-13</strain>
    </source>
</reference>
<proteinExistence type="predicted"/>
<comment type="caution">
    <text evidence="7">The sequence shown here is derived from an EMBL/GenBank/DDBJ whole genome shotgun (WGS) entry which is preliminary data.</text>
</comment>
<evidence type="ECO:0000256" key="4">
    <source>
        <dbReference type="ARBA" id="ARBA00023180"/>
    </source>
</evidence>
<gene>
    <name evidence="7" type="ORF">E5222_09265</name>
</gene>
<evidence type="ECO:0000256" key="3">
    <source>
        <dbReference type="ARBA" id="ARBA00022729"/>
    </source>
</evidence>
<dbReference type="InterPro" id="IPR011050">
    <property type="entry name" value="Pectin_lyase_fold/virulence"/>
</dbReference>
<dbReference type="OrthoDB" id="7413710at2"/>
<dbReference type="InterPro" id="IPR019316">
    <property type="entry name" value="G8_domain"/>
</dbReference>
<evidence type="ECO:0000256" key="2">
    <source>
        <dbReference type="ARBA" id="ARBA00022475"/>
    </source>
</evidence>
<dbReference type="GO" id="GO:0005886">
    <property type="term" value="C:plasma membrane"/>
    <property type="evidence" value="ECO:0007669"/>
    <property type="project" value="UniProtKB-SubCell"/>
</dbReference>
<keyword evidence="4" id="KW-0325">Glycoprotein</keyword>
<dbReference type="PANTHER" id="PTHR46769">
    <property type="entry name" value="POLYCYSTIC KIDNEY AND HEPATIC DISEASE 1 (AUTOSOMAL RECESSIVE)-LIKE 1"/>
    <property type="match status" value="1"/>
</dbReference>
<dbReference type="InterPro" id="IPR052387">
    <property type="entry name" value="Fibrocystin"/>
</dbReference>
<dbReference type="AlphaFoldDB" id="A0A4V4U8L7"/>
<comment type="subcellular location">
    <subcellularLocation>
        <location evidence="1">Cell membrane</location>
    </subcellularLocation>
</comment>
<sequence length="875" mass="94722">MMMMAKQARLFLCSLLLPVSLLLGAGSAAQAQDAHNHADMGGDAPAGEMRRLLWSDPASWPDGKVPGAGDAVMIERGTEMVLDVSPPALRSLTIDGALRFADDRDLSLETDWIYLRRGELHIGSEEAPYTHKATITLTDTVPGEDINTMGDRGIMLMGGTLSLHGDREHTWTKLASTAEAGSARIEVLDASDWRVGDEIVLASTDFNPRQAEKRSIAAIDGNAITLDAPLDYMHFGEITFGVDQRGEVGLLTRNIRIQASEDADESYFGGHIMAMLNPDVHVSGVELTRMGQHLTLARYPMHWHLVGEGQGQYIQNSAIHNTYSRCVTVHGTNNVRVENNVTFDTVGHCFFLEDAVETGNQFIRNLGIMTKCHPTLPCDPTNLGPAGSALASEFGSNGQSSEHILIASDNTASTFWITNPDNVYRDNVAAGSDAVGFWFALPVHPTGQFEGTEISASTWPRRTRVREFKGNVSHSNYDGFMFDRGPNPDNTFSVGGSNYHFPTADPADPDSEPLVSHFEDFTAYKNRNGAVWGRGELHLFTNLRVADNAIGYTHAASAVGRAAYTSKVVDSIFVGESDNIGNPATPAEIAYGRSLPNDLPDFPIRGYEYYDMRHDVENTAFLNFAPNDTRDAGAISYLMYTSFGMSTENAIEGASFVNSKPVSFPPYVRRWASDLGRANAWRGATIHDRDGSVGGVPDSYIVLDNGIASDEEACEIKPEWGAAVCRGDFGHFGVGGSMGFGNAPITDPIMLSRNGRRWEYTGQTTIRSGADVRIETSREELTLTLREMEDGSWVIFEMPGFTTPVGGVEASSLDALRDAGETSWFKGDGTLWAKLVVDNGAGNSVQIGRPGFGVSTVGTGPGGAFDAGARLEVAR</sequence>
<dbReference type="PANTHER" id="PTHR46769:SF2">
    <property type="entry name" value="FIBROCYSTIN-L ISOFORM 2 PRECURSOR-RELATED"/>
    <property type="match status" value="1"/>
</dbReference>
<evidence type="ECO:0000256" key="5">
    <source>
        <dbReference type="SAM" id="SignalP"/>
    </source>
</evidence>
<accession>A0A4V4U8L7</accession>
<organism evidence="7 8">
    <name type="scientific">Alteraurantiacibacter aquimixticola</name>
    <dbReference type="NCBI Taxonomy" id="2489173"/>
    <lineage>
        <taxon>Bacteria</taxon>
        <taxon>Pseudomonadati</taxon>
        <taxon>Pseudomonadota</taxon>
        <taxon>Alphaproteobacteria</taxon>
        <taxon>Sphingomonadales</taxon>
        <taxon>Erythrobacteraceae</taxon>
        <taxon>Alteraurantiacibacter</taxon>
    </lineage>
</organism>